<reference evidence="2" key="1">
    <citation type="journal article" date="2020" name="mSystems">
        <title>Genome- and Community-Level Interaction Insights into Carbon Utilization and Element Cycling Functions of Hydrothermarchaeota in Hydrothermal Sediment.</title>
        <authorList>
            <person name="Zhou Z."/>
            <person name="Liu Y."/>
            <person name="Xu W."/>
            <person name="Pan J."/>
            <person name="Luo Z.H."/>
            <person name="Li M."/>
        </authorList>
    </citation>
    <scope>NUCLEOTIDE SEQUENCE [LARGE SCALE GENOMIC DNA]</scope>
    <source>
        <strain evidence="2">SpSt-508</strain>
    </source>
</reference>
<keyword evidence="1" id="KW-1133">Transmembrane helix</keyword>
<organism evidence="2">
    <name type="scientific">Schlesneria paludicola</name>
    <dbReference type="NCBI Taxonomy" id="360056"/>
    <lineage>
        <taxon>Bacteria</taxon>
        <taxon>Pseudomonadati</taxon>
        <taxon>Planctomycetota</taxon>
        <taxon>Planctomycetia</taxon>
        <taxon>Planctomycetales</taxon>
        <taxon>Planctomycetaceae</taxon>
        <taxon>Schlesneria</taxon>
    </lineage>
</organism>
<evidence type="ECO:0000256" key="1">
    <source>
        <dbReference type="SAM" id="Phobius"/>
    </source>
</evidence>
<feature type="transmembrane region" description="Helical" evidence="1">
    <location>
        <begin position="52"/>
        <end position="72"/>
    </location>
</feature>
<sequence length="141" mass="15770">MLPSDVDGFGPNALEALIRSADRLPKPTATFRKAVLARALYARRRSELVQRVQGVVTLWLVFAVLCGLPGYCRYHSLRDEYRSLPAISDTSSAPPPYFSRMTLAAMATAEPPTQVDEFEWNLVQAEFAIRDHSLRAFRGSL</sequence>
<proteinExistence type="predicted"/>
<keyword evidence="1" id="KW-0472">Membrane</keyword>
<keyword evidence="1" id="KW-0812">Transmembrane</keyword>
<accession>A0A7C4QNK4</accession>
<comment type="caution">
    <text evidence="2">The sequence shown here is derived from an EMBL/GenBank/DDBJ whole genome shotgun (WGS) entry which is preliminary data.</text>
</comment>
<protein>
    <recommendedName>
        <fullName evidence="3">Transmembrane protein</fullName>
    </recommendedName>
</protein>
<name>A0A7C4QNK4_9PLAN</name>
<evidence type="ECO:0008006" key="3">
    <source>
        <dbReference type="Google" id="ProtNLM"/>
    </source>
</evidence>
<dbReference type="EMBL" id="DSVQ01000012">
    <property type="protein sequence ID" value="HGT39044.1"/>
    <property type="molecule type" value="Genomic_DNA"/>
</dbReference>
<dbReference type="AlphaFoldDB" id="A0A7C4QNK4"/>
<evidence type="ECO:0000313" key="2">
    <source>
        <dbReference type="EMBL" id="HGT39044.1"/>
    </source>
</evidence>
<gene>
    <name evidence="2" type="ORF">ENS64_07245</name>
</gene>